<dbReference type="Proteomes" id="UP000503278">
    <property type="component" value="Plasmid unnamed1"/>
</dbReference>
<keyword evidence="3" id="KW-1185">Reference proteome</keyword>
<evidence type="ECO:0000313" key="3">
    <source>
        <dbReference type="Proteomes" id="UP000503278"/>
    </source>
</evidence>
<evidence type="ECO:0000256" key="1">
    <source>
        <dbReference type="SAM" id="SignalP"/>
    </source>
</evidence>
<evidence type="ECO:0000313" key="2">
    <source>
        <dbReference type="EMBL" id="QJD98581.1"/>
    </source>
</evidence>
<feature type="signal peptide" evidence="1">
    <location>
        <begin position="1"/>
        <end position="20"/>
    </location>
</feature>
<reference evidence="2 3" key="1">
    <citation type="submission" date="2020-04" db="EMBL/GenBank/DDBJ databases">
        <title>Genome sequencing of novel species.</title>
        <authorList>
            <person name="Heo J."/>
            <person name="Kim S.-J."/>
            <person name="Kim J.-S."/>
            <person name="Hong S.-B."/>
            <person name="Kwon S.-W."/>
        </authorList>
    </citation>
    <scope>NUCLEOTIDE SEQUENCE [LARGE SCALE GENOMIC DNA]</scope>
    <source>
        <strain evidence="2 3">F39-2</strain>
        <plasmid evidence="2 3">unnamed1</plasmid>
    </source>
</reference>
<dbReference type="AlphaFoldDB" id="A0A7L5E6I4"/>
<feature type="chain" id="PRO_5029835753" evidence="1">
    <location>
        <begin position="21"/>
        <end position="206"/>
    </location>
</feature>
<protein>
    <submittedName>
        <fullName evidence="2">Uncharacterized protein</fullName>
    </submittedName>
</protein>
<dbReference type="EMBL" id="CP051683">
    <property type="protein sequence ID" value="QJD98581.1"/>
    <property type="molecule type" value="Genomic_DNA"/>
</dbReference>
<name>A0A7L5E6I4_9SPHI</name>
<dbReference type="KEGG" id="mrob:HH214_21740"/>
<keyword evidence="1" id="KW-0732">Signal</keyword>
<gene>
    <name evidence="2" type="ORF">HH214_21740</name>
</gene>
<keyword evidence="2" id="KW-0614">Plasmid</keyword>
<dbReference type="RefSeq" id="WP_169611317.1">
    <property type="nucleotide sequence ID" value="NZ_CP051683.1"/>
</dbReference>
<organism evidence="2 3">
    <name type="scientific">Mucilaginibacter robiniae</name>
    <dbReference type="NCBI Taxonomy" id="2728022"/>
    <lineage>
        <taxon>Bacteria</taxon>
        <taxon>Pseudomonadati</taxon>
        <taxon>Bacteroidota</taxon>
        <taxon>Sphingobacteriia</taxon>
        <taxon>Sphingobacteriales</taxon>
        <taxon>Sphingobacteriaceae</taxon>
        <taxon>Mucilaginibacter</taxon>
    </lineage>
</organism>
<accession>A0A7L5E6I4</accession>
<sequence length="206" mass="22186">MKKLNFILLACLLVVSSAFAPADQTLYPELAQTIKQLKKNMTSISYNRQEELTGVQQMVILARQQKKPVVIELLSSDGFTAPVAKAVFKAALLSYGISDIEVKTVGSAASETVAPVLSKMGFKVSTDNGLTAKVNEQVPPLTFSASPSSSQAVHALLQEGTESLLAGPDKYAVKLKYPVATGSDEQARKIALEMTFIAMKIKDYTN</sequence>
<geneLocation type="plasmid" evidence="2 3">
    <name>unnamed1</name>
</geneLocation>
<proteinExistence type="predicted"/>